<comment type="caution">
    <text evidence="2">The sequence shown here is derived from an EMBL/GenBank/DDBJ whole genome shotgun (WGS) entry which is preliminary data.</text>
</comment>
<feature type="domain" description="Stability determinant" evidence="1">
    <location>
        <begin position="15"/>
        <end position="47"/>
    </location>
</feature>
<evidence type="ECO:0000313" key="3">
    <source>
        <dbReference type="Proteomes" id="UP001139451"/>
    </source>
</evidence>
<dbReference type="Gene3D" id="6.20.450.20">
    <property type="match status" value="1"/>
</dbReference>
<evidence type="ECO:0000259" key="1">
    <source>
        <dbReference type="Pfam" id="PF21217"/>
    </source>
</evidence>
<proteinExistence type="predicted"/>
<sequence length="58" mass="6596">MGKLDPIYSEFETEEDAQAYDKWFRAQVEAALNSTEPDISHEQMKAEIRAIIEKHGGA</sequence>
<accession>A0A9X2HHG6</accession>
<dbReference type="Pfam" id="PF21217">
    <property type="entry name" value="PaaA2"/>
    <property type="match status" value="1"/>
</dbReference>
<reference evidence="2" key="1">
    <citation type="submission" date="2022-05" db="EMBL/GenBank/DDBJ databases">
        <title>Sphingomonas sp. strain MG17 Genome sequencing and assembly.</title>
        <authorList>
            <person name="Kim I."/>
        </authorList>
    </citation>
    <scope>NUCLEOTIDE SEQUENCE</scope>
    <source>
        <strain evidence="2">MG17</strain>
    </source>
</reference>
<protein>
    <submittedName>
        <fullName evidence="2">Stability determinant</fullName>
    </submittedName>
</protein>
<evidence type="ECO:0000313" key="2">
    <source>
        <dbReference type="EMBL" id="MCP3728916.1"/>
    </source>
</evidence>
<dbReference type="AlphaFoldDB" id="A0A9X2HHG6"/>
<dbReference type="Proteomes" id="UP001139451">
    <property type="component" value="Unassembled WGS sequence"/>
</dbReference>
<dbReference type="InterPro" id="IPR048851">
    <property type="entry name" value="PaaA2_dom"/>
</dbReference>
<dbReference type="EMBL" id="JAMLDX010000001">
    <property type="protein sequence ID" value="MCP3728916.1"/>
    <property type="molecule type" value="Genomic_DNA"/>
</dbReference>
<name>A0A9X2HHG6_9SPHN</name>
<dbReference type="RefSeq" id="WP_254290850.1">
    <property type="nucleotide sequence ID" value="NZ_JAMLDX010000001.1"/>
</dbReference>
<gene>
    <name evidence="2" type="ORF">M9978_00590</name>
</gene>
<keyword evidence="3" id="KW-1185">Reference proteome</keyword>
<organism evidence="2 3">
    <name type="scientific">Sphingomonas tagetis</name>
    <dbReference type="NCBI Taxonomy" id="2949092"/>
    <lineage>
        <taxon>Bacteria</taxon>
        <taxon>Pseudomonadati</taxon>
        <taxon>Pseudomonadota</taxon>
        <taxon>Alphaproteobacteria</taxon>
        <taxon>Sphingomonadales</taxon>
        <taxon>Sphingomonadaceae</taxon>
        <taxon>Sphingomonas</taxon>
    </lineage>
</organism>